<keyword evidence="2" id="KW-0472">Membrane</keyword>
<dbReference type="InterPro" id="IPR010982">
    <property type="entry name" value="Lambda_DNA-bd_dom_sf"/>
</dbReference>
<sequence length="180" mass="21084">MEIKIIILWERENMVEPIKVGRFIAQNRKDLNLTQKELAEKLGVTDRAVSKWENGRSIPDVGIIESLCKELNISIGEFFAGEKIQEKEYKKETEKMLLASLDEKQLYGVQIVIYILEFVSLELLMLPFQLSEKWPSINRINIIYWILAAVVFSVCVILMKKCQKENCVIQINEYRESKWL</sequence>
<dbReference type="RefSeq" id="WP_005347738.1">
    <property type="nucleotide sequence ID" value="NZ_ACEP01000084.1"/>
</dbReference>
<organism evidence="4 5">
    <name type="scientific">Anaerobutyricum hallii DSM 3353</name>
    <dbReference type="NCBI Taxonomy" id="411469"/>
    <lineage>
        <taxon>Bacteria</taxon>
        <taxon>Bacillati</taxon>
        <taxon>Bacillota</taxon>
        <taxon>Clostridia</taxon>
        <taxon>Lachnospirales</taxon>
        <taxon>Lachnospiraceae</taxon>
        <taxon>Anaerobutyricum</taxon>
    </lineage>
</organism>
<protein>
    <submittedName>
        <fullName evidence="4">DNA-binding helix-turn-helix protein</fullName>
    </submittedName>
</protein>
<comment type="caution">
    <text evidence="4">The sequence shown here is derived from an EMBL/GenBank/DDBJ whole genome shotgun (WGS) entry which is preliminary data.</text>
</comment>
<dbReference type="InterPro" id="IPR001387">
    <property type="entry name" value="Cro/C1-type_HTH"/>
</dbReference>
<evidence type="ECO:0000313" key="4">
    <source>
        <dbReference type="EMBL" id="EEG36285.1"/>
    </source>
</evidence>
<dbReference type="PANTHER" id="PTHR46558">
    <property type="entry name" value="TRACRIPTIONAL REGULATORY PROTEIN-RELATED-RELATED"/>
    <property type="match status" value="1"/>
</dbReference>
<dbReference type="Pfam" id="PF01381">
    <property type="entry name" value="HTH_3"/>
    <property type="match status" value="1"/>
</dbReference>
<dbReference type="PANTHER" id="PTHR46558:SF11">
    <property type="entry name" value="HTH-TYPE TRANSCRIPTIONAL REGULATOR XRE"/>
    <property type="match status" value="1"/>
</dbReference>
<feature type="transmembrane region" description="Helical" evidence="2">
    <location>
        <begin position="142"/>
        <end position="159"/>
    </location>
</feature>
<feature type="domain" description="HTH cro/C1-type" evidence="3">
    <location>
        <begin position="24"/>
        <end position="78"/>
    </location>
</feature>
<proteinExistence type="predicted"/>
<name>C0EWM8_9FIRM</name>
<dbReference type="GO" id="GO:0003677">
    <property type="term" value="F:DNA binding"/>
    <property type="evidence" value="ECO:0007669"/>
    <property type="project" value="UniProtKB-KW"/>
</dbReference>
<keyword evidence="2" id="KW-1133">Transmembrane helix</keyword>
<dbReference type="PROSITE" id="PS50943">
    <property type="entry name" value="HTH_CROC1"/>
    <property type="match status" value="1"/>
</dbReference>
<evidence type="ECO:0000256" key="2">
    <source>
        <dbReference type="SAM" id="Phobius"/>
    </source>
</evidence>
<reference evidence="4 5" key="1">
    <citation type="submission" date="2009-01" db="EMBL/GenBank/DDBJ databases">
        <authorList>
            <person name="Fulton L."/>
            <person name="Clifton S."/>
            <person name="Fulton B."/>
            <person name="Xu J."/>
            <person name="Minx P."/>
            <person name="Pepin K.H."/>
            <person name="Johnson M."/>
            <person name="Bhonagiri V."/>
            <person name="Nash W.E."/>
            <person name="Mardis E.R."/>
            <person name="Wilson R.K."/>
        </authorList>
    </citation>
    <scope>NUCLEOTIDE SEQUENCE [LARGE SCALE GENOMIC DNA]</scope>
    <source>
        <strain evidence="4 5">DSM 3353</strain>
    </source>
</reference>
<dbReference type="eggNOG" id="COG1396">
    <property type="taxonomic scope" value="Bacteria"/>
</dbReference>
<evidence type="ECO:0000313" key="5">
    <source>
        <dbReference type="Proteomes" id="UP000003174"/>
    </source>
</evidence>
<dbReference type="SMART" id="SM00530">
    <property type="entry name" value="HTH_XRE"/>
    <property type="match status" value="1"/>
</dbReference>
<feature type="transmembrane region" description="Helical" evidence="2">
    <location>
        <begin position="106"/>
        <end position="130"/>
    </location>
</feature>
<dbReference type="Proteomes" id="UP000003174">
    <property type="component" value="Unassembled WGS sequence"/>
</dbReference>
<dbReference type="EMBL" id="ACEP01000084">
    <property type="protein sequence ID" value="EEG36285.1"/>
    <property type="molecule type" value="Genomic_DNA"/>
</dbReference>
<dbReference type="Gene3D" id="1.10.260.40">
    <property type="entry name" value="lambda repressor-like DNA-binding domains"/>
    <property type="match status" value="1"/>
</dbReference>
<keyword evidence="2" id="KW-0812">Transmembrane</keyword>
<evidence type="ECO:0000259" key="3">
    <source>
        <dbReference type="PROSITE" id="PS50943"/>
    </source>
</evidence>
<dbReference type="SUPFAM" id="SSF47413">
    <property type="entry name" value="lambda repressor-like DNA-binding domains"/>
    <property type="match status" value="1"/>
</dbReference>
<dbReference type="GeneID" id="75048094"/>
<dbReference type="AlphaFoldDB" id="C0EWM8"/>
<accession>C0EWM8</accession>
<dbReference type="CDD" id="cd00093">
    <property type="entry name" value="HTH_XRE"/>
    <property type="match status" value="1"/>
</dbReference>
<gene>
    <name evidence="4" type="ORF">EUBHAL_01817</name>
</gene>
<evidence type="ECO:0000256" key="1">
    <source>
        <dbReference type="ARBA" id="ARBA00023125"/>
    </source>
</evidence>
<keyword evidence="1 4" id="KW-0238">DNA-binding</keyword>
<reference evidence="4 5" key="2">
    <citation type="submission" date="2009-02" db="EMBL/GenBank/DDBJ databases">
        <title>Draft genome sequence of Eubacterium hallii (DSM 3353).</title>
        <authorList>
            <person name="Sudarsanam P."/>
            <person name="Ley R."/>
            <person name="Guruge J."/>
            <person name="Turnbaugh P.J."/>
            <person name="Mahowald M."/>
            <person name="Liep D."/>
            <person name="Gordon J."/>
        </authorList>
    </citation>
    <scope>NUCLEOTIDE SEQUENCE [LARGE SCALE GENOMIC DNA]</scope>
    <source>
        <strain evidence="4 5">DSM 3353</strain>
    </source>
</reference>